<evidence type="ECO:0000259" key="2">
    <source>
        <dbReference type="Pfam" id="PF13581"/>
    </source>
</evidence>
<dbReference type="AlphaFoldDB" id="A0A316AEK6"/>
<evidence type="ECO:0000313" key="4">
    <source>
        <dbReference type="Proteomes" id="UP000245469"/>
    </source>
</evidence>
<dbReference type="InterPro" id="IPR003594">
    <property type="entry name" value="HATPase_dom"/>
</dbReference>
<dbReference type="GO" id="GO:0004674">
    <property type="term" value="F:protein serine/threonine kinase activity"/>
    <property type="evidence" value="ECO:0007669"/>
    <property type="project" value="UniProtKB-KW"/>
</dbReference>
<name>A0A316AEK6_9ACTN</name>
<dbReference type="InterPro" id="IPR050267">
    <property type="entry name" value="Anti-sigma-factor_SerPK"/>
</dbReference>
<dbReference type="SUPFAM" id="SSF55874">
    <property type="entry name" value="ATPase domain of HSP90 chaperone/DNA topoisomerase II/histidine kinase"/>
    <property type="match status" value="1"/>
</dbReference>
<keyword evidence="1" id="KW-0723">Serine/threonine-protein kinase</keyword>
<accession>A0A316AEK6</accession>
<dbReference type="EMBL" id="QGDQ01000002">
    <property type="protein sequence ID" value="PWJ55708.1"/>
    <property type="molecule type" value="Genomic_DNA"/>
</dbReference>
<dbReference type="PANTHER" id="PTHR35526:SF3">
    <property type="entry name" value="ANTI-SIGMA-F FACTOR RSBW"/>
    <property type="match status" value="1"/>
</dbReference>
<reference evidence="3 4" key="1">
    <citation type="submission" date="2018-03" db="EMBL/GenBank/DDBJ databases">
        <title>Genomic Encyclopedia of Archaeal and Bacterial Type Strains, Phase II (KMG-II): from individual species to whole genera.</title>
        <authorList>
            <person name="Goeker M."/>
        </authorList>
    </citation>
    <scope>NUCLEOTIDE SEQUENCE [LARGE SCALE GENOMIC DNA]</scope>
    <source>
        <strain evidence="3 4">DSM 44889</strain>
    </source>
</reference>
<organism evidence="3 4">
    <name type="scientific">Quadrisphaera granulorum</name>
    <dbReference type="NCBI Taxonomy" id="317664"/>
    <lineage>
        <taxon>Bacteria</taxon>
        <taxon>Bacillati</taxon>
        <taxon>Actinomycetota</taxon>
        <taxon>Actinomycetes</taxon>
        <taxon>Kineosporiales</taxon>
        <taxon>Kineosporiaceae</taxon>
        <taxon>Quadrisphaera</taxon>
    </lineage>
</organism>
<gene>
    <name evidence="3" type="ORF">BXY45_10271</name>
</gene>
<keyword evidence="4" id="KW-1185">Reference proteome</keyword>
<evidence type="ECO:0000313" key="3">
    <source>
        <dbReference type="EMBL" id="PWJ55708.1"/>
    </source>
</evidence>
<dbReference type="InterPro" id="IPR036890">
    <property type="entry name" value="HATPase_C_sf"/>
</dbReference>
<keyword evidence="1" id="KW-0418">Kinase</keyword>
<comment type="caution">
    <text evidence="3">The sequence shown here is derived from an EMBL/GenBank/DDBJ whole genome shotgun (WGS) entry which is preliminary data.</text>
</comment>
<keyword evidence="1" id="KW-0808">Transferase</keyword>
<dbReference type="Pfam" id="PF13581">
    <property type="entry name" value="HATPase_c_2"/>
    <property type="match status" value="1"/>
</dbReference>
<dbReference type="Proteomes" id="UP000245469">
    <property type="component" value="Unassembled WGS sequence"/>
</dbReference>
<proteinExistence type="predicted"/>
<dbReference type="CDD" id="cd16936">
    <property type="entry name" value="HATPase_RsbW-like"/>
    <property type="match status" value="1"/>
</dbReference>
<protein>
    <submittedName>
        <fullName evidence="3">Anti-sigma regulatory factor (Ser/Thr protein kinase)</fullName>
    </submittedName>
</protein>
<evidence type="ECO:0000256" key="1">
    <source>
        <dbReference type="ARBA" id="ARBA00022527"/>
    </source>
</evidence>
<dbReference type="Gene3D" id="3.30.565.10">
    <property type="entry name" value="Histidine kinase-like ATPase, C-terminal domain"/>
    <property type="match status" value="1"/>
</dbReference>
<sequence>MRRALHEDLLRDPRAAQVADDVAVVTSELVGNAVRHGSPLDGGLIVRWRITDDEVSVEVVDGGTGGAPGHDVAAYDADPLATSGRGLHIVQTLTRRWGSSLDAEGRRTVWAFVPFLTEPAAERVSA</sequence>
<feature type="domain" description="Histidine kinase/HSP90-like ATPase" evidence="2">
    <location>
        <begin position="15"/>
        <end position="103"/>
    </location>
</feature>
<dbReference type="PANTHER" id="PTHR35526">
    <property type="entry name" value="ANTI-SIGMA-F FACTOR RSBW-RELATED"/>
    <property type="match status" value="1"/>
</dbReference>